<dbReference type="Proteomes" id="UP000485058">
    <property type="component" value="Unassembled WGS sequence"/>
</dbReference>
<feature type="region of interest" description="Disordered" evidence="1">
    <location>
        <begin position="298"/>
        <end position="325"/>
    </location>
</feature>
<keyword evidence="3" id="KW-1185">Reference proteome</keyword>
<gene>
    <name evidence="2" type="ORF">HaLaN_18683</name>
</gene>
<evidence type="ECO:0000256" key="1">
    <source>
        <dbReference type="SAM" id="MobiDB-lite"/>
    </source>
</evidence>
<evidence type="ECO:0000313" key="3">
    <source>
        <dbReference type="Proteomes" id="UP000485058"/>
    </source>
</evidence>
<comment type="caution">
    <text evidence="2">The sequence shown here is derived from an EMBL/GenBank/DDBJ whole genome shotgun (WGS) entry which is preliminary data.</text>
</comment>
<dbReference type="EMBL" id="BLLF01001819">
    <property type="protein sequence ID" value="GFH21387.1"/>
    <property type="molecule type" value="Genomic_DNA"/>
</dbReference>
<protein>
    <submittedName>
        <fullName evidence="2">Uncharacterized protein</fullName>
    </submittedName>
</protein>
<sequence length="325" mass="34349">MQGVKCCRLLCRPHHLHHPVTQRSEAPLGSCSNPVLLSDLPPSGQVTLTTGEANCTHMQRSWNMFWGVPWDAGYLLPANFSAHRLLTIDTCLPGVAGSVVGYPVHLTVTALASTSSLCALAAAGALRFANGTFTQSGCGGSLSFTARVGQAYLIVVSGTTSGYVSGDGAYQKHLVLCHGLRCATRQFAARGTLLTPCKTFPPLLPSSPLFPFIVAVSGSAANMCSWLCHLDSVSKMSHELGRAVAASSRVMTIGCVAAAAMMPAVWDSIAQCDHDQHCCSSAITSPFSPTSPFFPNAGEVQQPHHADQPAQQWSRGHQHPWGPGM</sequence>
<dbReference type="AlphaFoldDB" id="A0A699ZFA0"/>
<proteinExistence type="predicted"/>
<accession>A0A699ZFA0</accession>
<reference evidence="2 3" key="1">
    <citation type="submission" date="2020-02" db="EMBL/GenBank/DDBJ databases">
        <title>Draft genome sequence of Haematococcus lacustris strain NIES-144.</title>
        <authorList>
            <person name="Morimoto D."/>
            <person name="Nakagawa S."/>
            <person name="Yoshida T."/>
            <person name="Sawayama S."/>
        </authorList>
    </citation>
    <scope>NUCLEOTIDE SEQUENCE [LARGE SCALE GENOMIC DNA]</scope>
    <source>
        <strain evidence="2 3">NIES-144</strain>
    </source>
</reference>
<name>A0A699ZFA0_HAELA</name>
<evidence type="ECO:0000313" key="2">
    <source>
        <dbReference type="EMBL" id="GFH21387.1"/>
    </source>
</evidence>
<organism evidence="2 3">
    <name type="scientific">Haematococcus lacustris</name>
    <name type="common">Green alga</name>
    <name type="synonym">Haematococcus pluvialis</name>
    <dbReference type="NCBI Taxonomy" id="44745"/>
    <lineage>
        <taxon>Eukaryota</taxon>
        <taxon>Viridiplantae</taxon>
        <taxon>Chlorophyta</taxon>
        <taxon>core chlorophytes</taxon>
        <taxon>Chlorophyceae</taxon>
        <taxon>CS clade</taxon>
        <taxon>Chlamydomonadales</taxon>
        <taxon>Haematococcaceae</taxon>
        <taxon>Haematococcus</taxon>
    </lineage>
</organism>